<feature type="domain" description="Calx-beta" evidence="6">
    <location>
        <begin position="228"/>
        <end position="327"/>
    </location>
</feature>
<feature type="domain" description="Calx-beta" evidence="6">
    <location>
        <begin position="1040"/>
        <end position="1143"/>
    </location>
</feature>
<evidence type="ECO:0000256" key="4">
    <source>
        <dbReference type="ARBA" id="ARBA00023065"/>
    </source>
</evidence>
<protein>
    <submittedName>
        <fullName evidence="7">Aggregation factor protein 3, form C</fullName>
    </submittedName>
</protein>
<name>O16857_CLAPR</name>
<feature type="domain" description="Calx-beta" evidence="6">
    <location>
        <begin position="2"/>
        <end position="96"/>
    </location>
</feature>
<feature type="domain" description="Calx-beta" evidence="6">
    <location>
        <begin position="1745"/>
        <end position="1845"/>
    </location>
</feature>
<keyword evidence="1" id="KW-0732">Signal</keyword>
<feature type="domain" description="Calx-beta" evidence="6">
    <location>
        <begin position="1155"/>
        <end position="1258"/>
    </location>
</feature>
<organism evidence="7">
    <name type="scientific">Clathria prolifera</name>
    <name type="common">Red beard sponge</name>
    <name type="synonym">Microciona prolifera</name>
    <dbReference type="NCBI Taxonomy" id="1190602"/>
    <lineage>
        <taxon>Eukaryota</taxon>
        <taxon>Metazoa</taxon>
        <taxon>Porifera</taxon>
        <taxon>Demospongiae</taxon>
        <taxon>Heteroscleromorpha</taxon>
        <taxon>Poecilosclerida</taxon>
        <taxon>Microcionidae</taxon>
        <taxon>Clathria</taxon>
    </lineage>
</organism>
<dbReference type="GO" id="GO:0007154">
    <property type="term" value="P:cell communication"/>
    <property type="evidence" value="ECO:0007669"/>
    <property type="project" value="InterPro"/>
</dbReference>
<evidence type="ECO:0000256" key="2">
    <source>
        <dbReference type="ARBA" id="ARBA00022737"/>
    </source>
</evidence>
<dbReference type="InterPro" id="IPR038081">
    <property type="entry name" value="CalX-like_sf"/>
</dbReference>
<proteinExistence type="evidence at transcript level"/>
<dbReference type="PANTHER" id="PTHR11878">
    <property type="entry name" value="SODIUM/CALCIUM EXCHANGER"/>
    <property type="match status" value="1"/>
</dbReference>
<feature type="non-terminal residue" evidence="7">
    <location>
        <position position="1"/>
    </location>
</feature>
<feature type="domain" description="Calx-beta" evidence="6">
    <location>
        <begin position="1393"/>
        <end position="1494"/>
    </location>
</feature>
<evidence type="ECO:0000313" key="7">
    <source>
        <dbReference type="EMBL" id="AAC33162.1"/>
    </source>
</evidence>
<feature type="region of interest" description="Disordered" evidence="5">
    <location>
        <begin position="2170"/>
        <end position="2205"/>
    </location>
</feature>
<evidence type="ECO:0000259" key="6">
    <source>
        <dbReference type="SMART" id="SM00237"/>
    </source>
</evidence>
<dbReference type="PIR" id="T08615">
    <property type="entry name" value="T08615"/>
</dbReference>
<gene>
    <name evidence="7" type="primary">MAFp3C</name>
</gene>
<reference evidence="7" key="1">
    <citation type="journal article" date="1997" name="J. Biol. Chem.">
        <title>The main protein of the aggregation factor responsible for species-specific cell adhesion in the marine sponge Microciona prolifera is highly polymorphic.</title>
        <authorList>
            <person name="Fernandez-Busquets X."/>
            <person name="Burger M.M."/>
        </authorList>
    </citation>
    <scope>NUCLEOTIDE SEQUENCE</scope>
</reference>
<dbReference type="SMART" id="SM00237">
    <property type="entry name" value="Calx_beta"/>
    <property type="match status" value="14"/>
</dbReference>
<dbReference type="InterPro" id="IPR051171">
    <property type="entry name" value="CaCA"/>
</dbReference>
<keyword evidence="2" id="KW-0677">Repeat</keyword>
<dbReference type="Pfam" id="PF03160">
    <property type="entry name" value="Calx-beta"/>
    <property type="match status" value="9"/>
</dbReference>
<feature type="domain" description="Calx-beta" evidence="6">
    <location>
        <begin position="577"/>
        <end position="677"/>
    </location>
</feature>
<evidence type="ECO:0000256" key="3">
    <source>
        <dbReference type="ARBA" id="ARBA00022837"/>
    </source>
</evidence>
<keyword evidence="3" id="KW-0106">Calcium</keyword>
<dbReference type="SUPFAM" id="SSF141072">
    <property type="entry name" value="CalX-like"/>
    <property type="match status" value="14"/>
</dbReference>
<keyword evidence="4" id="KW-0813">Transport</keyword>
<dbReference type="InterPro" id="IPR003644">
    <property type="entry name" value="Calx_beta"/>
</dbReference>
<accession>O16857</accession>
<feature type="domain" description="Calx-beta" evidence="6">
    <location>
        <begin position="1507"/>
        <end position="1610"/>
    </location>
</feature>
<dbReference type="GO" id="GO:0030001">
    <property type="term" value="P:metal ion transport"/>
    <property type="evidence" value="ECO:0007669"/>
    <property type="project" value="TreeGrafter"/>
</dbReference>
<keyword evidence="4" id="KW-0406">Ion transport</keyword>
<evidence type="ECO:0000256" key="5">
    <source>
        <dbReference type="SAM" id="MobiDB-lite"/>
    </source>
</evidence>
<feature type="compositionally biased region" description="Low complexity" evidence="5">
    <location>
        <begin position="2176"/>
        <end position="2188"/>
    </location>
</feature>
<feature type="domain" description="Calx-beta" evidence="6">
    <location>
        <begin position="1627"/>
        <end position="1728"/>
    </location>
</feature>
<feature type="domain" description="Calx-beta" evidence="6">
    <location>
        <begin position="340"/>
        <end position="443"/>
    </location>
</feature>
<reference evidence="7" key="2">
    <citation type="submission" date="1998-08" db="EMBL/GenBank/DDBJ databases">
        <authorList>
            <person name="Fernandez-Busquets X."/>
            <person name="Burger M.M."/>
        </authorList>
    </citation>
    <scope>NUCLEOTIDE SEQUENCE</scope>
</reference>
<dbReference type="Gene3D" id="2.60.40.2030">
    <property type="match status" value="14"/>
</dbReference>
<sequence>YAGVTIGFEDVSISVNEPDGVATLTVVVLDRLLQRPVEVFLSTADNTATSSGVLDFLNLTDLVLEFDEDTLALEINVTIIDGDILENFETFFANLDTDDPQVVLAPDSAEVEIRDINDEITVGFDPTDYEVNEADGTAILFVVLLNGTLERNVTVLFETASDSATQDAPADYEATSGLLTFSPDVDVIPVPVSIINDTIVEGNETFVGLLDAQGQPVIVDPPREQAMVLITEDPADEVVIGFEETVYPSMEGEEVTVCVVLVSGELERDVVVRVSSADGTATGGDDYVPVVGEELTFNADTARECFNFTTIEDDVLEPEENVSLILMSDDPMVVTEPELSEVIISDTNRVVVGLEETVLFIDEEDGATIQVCVVLVEGTVDRDVTVNIATSDGTATSIAPMDYEALNVDLAFVPGEIPRVCDNVTVLNDDISENPEDFFVTLSTTDPSAEVDPDRDVATATINDLDEIVIGFVLEMDNVLEDDGFIDILVEVKNFGQLERNVTVMFFTVDGTGDRPALDDSDYNSTTASLLFLPGQETTPLSVRVPINTDGDLEGPEIFFADLMTDEERVTLDPNRTTIVIIDADEISVGFVDAPYQGLEESEFATLTIAVMGAELGTELLVNLTTEDIGEAIAGVDYEPLDIVLTFSEDVRTIQINVTLIDDNFLEGDEDFMGSLEILTTGTNAQLVPGTETAIVTILDNDMVVIGMDETMVNVDEDIGQRELCASIMSGELMREVQVMVVYADRTASDGDDYTSMSHTLTFGPDVDDQQCFNVTIVDDDVYELRGDFFVNLTTSEPLVTLMPTTTVVMIDDEDEVIIGWVLPSYQAAEADGSVEICAELVSGAASVGSVLPLVNIVLTDGTAIVGTDTGMQTSPTFFNFQSTTPTTMCTTVTLIADDILEDPEHIFANLEIPTTPRVVIDPPQTQVNITDSDTAVIGFDPENYQVFEEDGVATPFVAVLDGTLDTEVEVQFDTLNGDAMDPNDFTATTVLLLFSPTQTRVPVNVTIIDDNVVERNETFPANLTLISDNDRVTIDPPMATVLIIDNDVPVIGFEQTQHVIVEVENDTAVIQVCVALMPPPSLDREVTVSLSSQNGTAEEPNDYNSVMADLVFNADNDVQCVNVTANEDDIIEGTENFTLVLDSDDNVLLLPEEAEVQIMDLGSILVMFAEPVYTFNEEDGLGIIELVKSASVSQPFTVRVFGGPSNQSDIERSADGIDIIVEFDAGLMAPGSIFINFTLTDDEIALEADETYNVQFEILETLGNIVRPGILPQTQVIVLDPDVVNVGFGRPSVTVNESDGEFMMCVLKDRETVFPVEVTISTSPDTAIEGADYDPANVPSSVTIPADENMTCFTTDTVLDDILALEEDEVFLLDIENVLPDDPRINVEADNVTVTILDDDVPTIGFEQTQYSVRENDTVGTEVCVSVMAPPSLGSTVTVMLVSMDGTAQAPDDFAAVMEDLVFGADIDLLCVNITATGDDVAEGMENFTLALASDNNDVILMPEQADVEILDSGMIFVMFAEPVYTYNEEDGVGTIEIVKTGATSEPFTVRVYGGPSNQTDIERSADGIDIIVEFQAGPSAPDSIFINFTLTDDEVALEADETYDVRFEILETLGDIVQPGILLETQVVVLDPDVVSVGFGRPNVTRNESDGQFTMCVVKDRDTAVPVVVTISTADGTATEGQDFDPANVPATVIIDPDSAMECFDSNAILDDEVALEDEEFFLLLAELLDPDDPRVNLTDPETMVIILDDDVVSVQFEQPTYTYDETDGSAQVCLVKDAETATSFTVDNIVTEDGTAMDGVDYTGGPYSVMFDAPADDIKCIMINLTVDNVDEDTENFVVSLAELVADEANVLVGVQNVTTVNIVDRGVTIFVNDTVIGDPLFTVPIYVPEDQLDAMNLSQLFLCYEIHGVSDQWFNLVTDECTSVNARYGMFNQDLNVIDEIGVRAVDTADQCVNIRVDVGNCTADVNDVALDVMGRYSMNGVSVRRYRNRVRISVPNCNDLTLVMWVFCETRTLQDPFDGSEVTGDMIKFVVMRGLNTGNRPSHGLLGQFWNIPVSIAPYTGLLRDNSVAEGRFVINITTSGSDPPVQRSYTGWLYDLTWEFQEGPCLYVGNRQAGPIYEVMDPNDNVIEDRYKNYKVDSAFSEEGFDFGIFMEERCDISVMPTTEAPSAVPTTEAPTSEEPTTGSGLGSGIGDEPTTSIP</sequence>
<feature type="domain" description="Calx-beta" evidence="6">
    <location>
        <begin position="694"/>
        <end position="794"/>
    </location>
</feature>
<dbReference type="EMBL" id="AF020902">
    <property type="protein sequence ID" value="AAC33162.1"/>
    <property type="molecule type" value="mRNA"/>
</dbReference>
<dbReference type="PANTHER" id="PTHR11878:SF65">
    <property type="entry name" value="NA_CA-EXCHANGE PROTEIN, ISOFORM G"/>
    <property type="match status" value="1"/>
</dbReference>
<feature type="domain" description="Calx-beta" evidence="6">
    <location>
        <begin position="1275"/>
        <end position="1375"/>
    </location>
</feature>
<dbReference type="GO" id="GO:0016020">
    <property type="term" value="C:membrane"/>
    <property type="evidence" value="ECO:0007669"/>
    <property type="project" value="InterPro"/>
</dbReference>
<feature type="domain" description="Calx-beta" evidence="6">
    <location>
        <begin position="109"/>
        <end position="211"/>
    </location>
</feature>
<feature type="domain" description="Calx-beta" evidence="6">
    <location>
        <begin position="926"/>
        <end position="1025"/>
    </location>
</feature>
<evidence type="ECO:0000256" key="1">
    <source>
        <dbReference type="ARBA" id="ARBA00022729"/>
    </source>
</evidence>